<feature type="binding site" evidence="3">
    <location>
        <position position="291"/>
    </location>
    <ligand>
        <name>Zn(2+)</name>
        <dbReference type="ChEBI" id="CHEBI:29105"/>
    </ligand>
</feature>
<keyword evidence="3" id="KW-0378">Hydrolase</keyword>
<dbReference type="InterPro" id="IPR027417">
    <property type="entry name" value="P-loop_NTPase"/>
</dbReference>
<keyword evidence="3" id="KW-0699">rRNA-binding</keyword>
<comment type="similarity">
    <text evidence="3">Belongs to the TRAFAC class YlqF/YawG GTPase family. RsgA subfamily.</text>
</comment>
<feature type="compositionally biased region" description="Basic residues" evidence="4">
    <location>
        <begin position="22"/>
        <end position="31"/>
    </location>
</feature>
<feature type="region of interest" description="Disordered" evidence="4">
    <location>
        <begin position="1"/>
        <end position="37"/>
    </location>
</feature>
<keyword evidence="8" id="KW-1185">Reference proteome</keyword>
<organism evidence="7 8">
    <name type="scientific">Cutibacterium namnetense</name>
    <dbReference type="NCBI Taxonomy" id="1574624"/>
    <lineage>
        <taxon>Bacteria</taxon>
        <taxon>Bacillati</taxon>
        <taxon>Actinomycetota</taxon>
        <taxon>Actinomycetes</taxon>
        <taxon>Propionibacteriales</taxon>
        <taxon>Propionibacteriaceae</taxon>
        <taxon>Cutibacterium</taxon>
    </lineage>
</organism>
<evidence type="ECO:0000256" key="2">
    <source>
        <dbReference type="ARBA" id="ARBA00023134"/>
    </source>
</evidence>
<evidence type="ECO:0000256" key="4">
    <source>
        <dbReference type="SAM" id="MobiDB-lite"/>
    </source>
</evidence>
<dbReference type="Pfam" id="PF03193">
    <property type="entry name" value="RsgA_GTPase"/>
    <property type="match status" value="1"/>
</dbReference>
<dbReference type="PANTHER" id="PTHR32120:SF11">
    <property type="entry name" value="SMALL RIBOSOMAL SUBUNIT BIOGENESIS GTPASE RSGA 1, MITOCHONDRIAL-RELATED"/>
    <property type="match status" value="1"/>
</dbReference>
<comment type="function">
    <text evidence="3">One of several proteins that assist in the late maturation steps of the functional core of the 30S ribosomal subunit. Helps release RbfA from mature subunits. May play a role in the assembly of ribosomal proteins into the subunit. Circularly permuted GTPase that catalyzes slow GTP hydrolysis, GTPase activity is stimulated by the 30S ribosomal subunit.</text>
</comment>
<keyword evidence="3" id="KW-0690">Ribosome biogenesis</keyword>
<dbReference type="InterPro" id="IPR030378">
    <property type="entry name" value="G_CP_dom"/>
</dbReference>
<accession>A0ABX9IBD8</accession>
<dbReference type="InterPro" id="IPR004881">
    <property type="entry name" value="Ribosome_biogen_GTPase_RsgA"/>
</dbReference>
<dbReference type="PROSITE" id="PS50936">
    <property type="entry name" value="ENGC_GTPASE"/>
    <property type="match status" value="1"/>
</dbReference>
<comment type="subcellular location">
    <subcellularLocation>
        <location evidence="3">Cytoplasm</location>
    </subcellularLocation>
</comment>
<dbReference type="EC" id="3.6.1.-" evidence="3"/>
<feature type="binding site" evidence="3">
    <location>
        <position position="304"/>
    </location>
    <ligand>
        <name>Zn(2+)</name>
        <dbReference type="ChEBI" id="CHEBI:29105"/>
    </ligand>
</feature>
<protein>
    <recommendedName>
        <fullName evidence="3">Small ribosomal subunit biogenesis GTPase RsgA</fullName>
        <ecNumber evidence="3">3.6.1.-</ecNumber>
    </recommendedName>
</protein>
<feature type="compositionally biased region" description="Basic and acidic residues" evidence="4">
    <location>
        <begin position="12"/>
        <end position="21"/>
    </location>
</feature>
<dbReference type="CDD" id="cd01854">
    <property type="entry name" value="YjeQ_EngC"/>
    <property type="match status" value="1"/>
</dbReference>
<keyword evidence="3" id="KW-0479">Metal-binding</keyword>
<keyword evidence="3" id="KW-0862">Zinc</keyword>
<evidence type="ECO:0000313" key="7">
    <source>
        <dbReference type="EMBL" id="REB70763.1"/>
    </source>
</evidence>
<dbReference type="HAMAP" id="MF_01820">
    <property type="entry name" value="GTPase_RsgA"/>
    <property type="match status" value="1"/>
</dbReference>
<feature type="domain" description="EngC GTPase" evidence="5">
    <location>
        <begin position="123"/>
        <end position="265"/>
    </location>
</feature>
<dbReference type="InterPro" id="IPR010914">
    <property type="entry name" value="RsgA_GTPase_dom"/>
</dbReference>
<keyword evidence="3" id="KW-0963">Cytoplasm</keyword>
<dbReference type="NCBIfam" id="TIGR00157">
    <property type="entry name" value="ribosome small subunit-dependent GTPase A"/>
    <property type="match status" value="1"/>
</dbReference>
<evidence type="ECO:0000259" key="5">
    <source>
        <dbReference type="PROSITE" id="PS50936"/>
    </source>
</evidence>
<feature type="binding site" evidence="3">
    <location>
        <position position="297"/>
    </location>
    <ligand>
        <name>Zn(2+)</name>
        <dbReference type="ChEBI" id="CHEBI:29105"/>
    </ligand>
</feature>
<feature type="binding site" evidence="3">
    <location>
        <position position="295"/>
    </location>
    <ligand>
        <name>Zn(2+)</name>
        <dbReference type="ChEBI" id="CHEBI:29105"/>
    </ligand>
</feature>
<dbReference type="RefSeq" id="WP_108772910.1">
    <property type="nucleotide sequence ID" value="NZ_JARJOC010000001.1"/>
</dbReference>
<dbReference type="PROSITE" id="PS51721">
    <property type="entry name" value="G_CP"/>
    <property type="match status" value="1"/>
</dbReference>
<sequence length="333" mass="35841">MSPRRLASSGIDTRDWSSYDRPRRHTKPRTKQRPDHSLLPIGTIITIDRGRYRCRLDNGVDVTAAKARQLGRKSVIVGDRVRLDGDVSGTEGSLARIVHTEERATVLRRTADDTDPYERPIVANADQVVVVTALADPPPRPGMIDRILVAAHAAEVFPILCFTKADLACGDDFVAMYSELGIPVTTSRPGTDLTELHQLLTGKVSVLVGHSGVGKSTLINALVPGVNRVTGRVNGVTGRGRHTSTSAEAIPLPEGGWIIDTPGVRSFGLSHVNAKDILAGFEELDAVCADCPRGCHHTDSSPECALDDAVSDGRVQQSRVDSFRRLLGATAPR</sequence>
<proteinExistence type="inferred from homology"/>
<comment type="caution">
    <text evidence="7">The sequence shown here is derived from an EMBL/GenBank/DDBJ whole genome shotgun (WGS) entry which is preliminary data.</text>
</comment>
<keyword evidence="3" id="KW-0694">RNA-binding</keyword>
<feature type="binding site" evidence="3">
    <location>
        <begin position="209"/>
        <end position="217"/>
    </location>
    <ligand>
        <name>GTP</name>
        <dbReference type="ChEBI" id="CHEBI:37565"/>
    </ligand>
</feature>
<dbReference type="PANTHER" id="PTHR32120">
    <property type="entry name" value="SMALL RIBOSOMAL SUBUNIT BIOGENESIS GTPASE RSGA"/>
    <property type="match status" value="1"/>
</dbReference>
<comment type="subunit">
    <text evidence="3">Monomer. Associates with 30S ribosomal subunit, binds 16S rRNA.</text>
</comment>
<dbReference type="SUPFAM" id="SSF52540">
    <property type="entry name" value="P-loop containing nucleoside triphosphate hydrolases"/>
    <property type="match status" value="1"/>
</dbReference>
<feature type="domain" description="CP-type G" evidence="6">
    <location>
        <begin position="114"/>
        <end position="267"/>
    </location>
</feature>
<keyword evidence="2 3" id="KW-0342">GTP-binding</keyword>
<dbReference type="Proteomes" id="UP000256324">
    <property type="component" value="Unassembled WGS sequence"/>
</dbReference>
<name>A0ABX9IBD8_9ACTN</name>
<evidence type="ECO:0000256" key="1">
    <source>
        <dbReference type="ARBA" id="ARBA00022741"/>
    </source>
</evidence>
<gene>
    <name evidence="3 7" type="primary">rsgA</name>
    <name evidence="7" type="ORF">CP880_03140</name>
</gene>
<keyword evidence="1 3" id="KW-0547">Nucleotide-binding</keyword>
<reference evidence="7 8" key="1">
    <citation type="submission" date="2017-09" db="EMBL/GenBank/DDBJ databases">
        <authorList>
            <person name="Bumgarner R.E."/>
        </authorList>
    </citation>
    <scope>NUCLEOTIDE SEQUENCE [LARGE SCALE GENOMIC DNA]</scope>
    <source>
        <strain evidence="7 8">T34998</strain>
    </source>
</reference>
<dbReference type="Gene3D" id="1.10.40.50">
    <property type="entry name" value="Probable gtpase engc, domain 3"/>
    <property type="match status" value="1"/>
</dbReference>
<comment type="cofactor">
    <cofactor evidence="3">
        <name>Zn(2+)</name>
        <dbReference type="ChEBI" id="CHEBI:29105"/>
    </cofactor>
    <text evidence="3">Binds 1 zinc ion per subunit.</text>
</comment>
<dbReference type="Gene3D" id="3.40.50.300">
    <property type="entry name" value="P-loop containing nucleotide triphosphate hydrolases"/>
    <property type="match status" value="1"/>
</dbReference>
<evidence type="ECO:0000313" key="8">
    <source>
        <dbReference type="Proteomes" id="UP000256324"/>
    </source>
</evidence>
<evidence type="ECO:0000259" key="6">
    <source>
        <dbReference type="PROSITE" id="PS51721"/>
    </source>
</evidence>
<dbReference type="EMBL" id="PCZS01000001">
    <property type="protein sequence ID" value="REB70763.1"/>
    <property type="molecule type" value="Genomic_DNA"/>
</dbReference>
<feature type="binding site" evidence="3">
    <location>
        <begin position="163"/>
        <end position="166"/>
    </location>
    <ligand>
        <name>GTP</name>
        <dbReference type="ChEBI" id="CHEBI:37565"/>
    </ligand>
</feature>
<evidence type="ECO:0000256" key="3">
    <source>
        <dbReference type="HAMAP-Rule" id="MF_01820"/>
    </source>
</evidence>